<keyword evidence="5" id="KW-1185">Reference proteome</keyword>
<evidence type="ECO:0000256" key="3">
    <source>
        <dbReference type="RuleBase" id="RU004046"/>
    </source>
</evidence>
<dbReference type="InterPro" id="IPR043129">
    <property type="entry name" value="ATPase_NBD"/>
</dbReference>
<evidence type="ECO:0000256" key="2">
    <source>
        <dbReference type="ARBA" id="ARBA00022777"/>
    </source>
</evidence>
<keyword evidence="2" id="KW-0418">Kinase</keyword>
<dbReference type="PANTHER" id="PTHR47690">
    <property type="entry name" value="GLUCOKINASE"/>
    <property type="match status" value="1"/>
</dbReference>
<sequence>MSTTRPDNRPVLVADIGGTHARAGLVTEPGRAPARIFRRPTRSFDGLAGFLAAARDDLAPDPAPWRAVCAVASPLDDDPVELTNAGWRFSPQAVAGDLGLAQVDLLNDWVAQGWAVTALERRDQQVIHAGVPRTDSPRLALGPGTGLGSAVIVPCGTRWQVFASEGGHISFAPQTGRQQAIAEQISQRFGHCSAERLASGMGIEAIYRAIQAIDGGEPVLTTAEAIARAGMNGDRVGREVLEHMTDALGNVAGDLALATGARGGVYLGGGVIPALGAAFDWQRLRRAFLAKGRFGTYLAPVPMIAINHPSAALLGLSAYLQANG</sequence>
<proteinExistence type="inferred from homology"/>
<dbReference type="CDD" id="cd24008">
    <property type="entry name" value="ASKHA_NBD_GLK"/>
    <property type="match status" value="1"/>
</dbReference>
<dbReference type="PANTHER" id="PTHR47690:SF1">
    <property type="entry name" value="GLUCOKINASE"/>
    <property type="match status" value="1"/>
</dbReference>
<evidence type="ECO:0000313" key="5">
    <source>
        <dbReference type="Proteomes" id="UP000316688"/>
    </source>
</evidence>
<dbReference type="Gene3D" id="3.40.367.20">
    <property type="match status" value="1"/>
</dbReference>
<dbReference type="EMBL" id="VMKP01000002">
    <property type="protein sequence ID" value="TVO65266.1"/>
    <property type="molecule type" value="Genomic_DNA"/>
</dbReference>
<dbReference type="GO" id="GO:0004340">
    <property type="term" value="F:glucokinase activity"/>
    <property type="evidence" value="ECO:0007669"/>
    <property type="project" value="InterPro"/>
</dbReference>
<evidence type="ECO:0000256" key="1">
    <source>
        <dbReference type="ARBA" id="ARBA00022679"/>
    </source>
</evidence>
<comment type="caution">
    <text evidence="4">The sequence shown here is derived from an EMBL/GenBank/DDBJ whole genome shotgun (WGS) entry which is preliminary data.</text>
</comment>
<dbReference type="AlphaFoldDB" id="A0A557RJK1"/>
<dbReference type="GO" id="GO:0005536">
    <property type="term" value="F:D-glucose binding"/>
    <property type="evidence" value="ECO:0007669"/>
    <property type="project" value="InterPro"/>
</dbReference>
<organism evidence="4 5">
    <name type="scientific">Spiribacter aquaticus</name>
    <dbReference type="NCBI Taxonomy" id="1935996"/>
    <lineage>
        <taxon>Bacteria</taxon>
        <taxon>Pseudomonadati</taxon>
        <taxon>Pseudomonadota</taxon>
        <taxon>Gammaproteobacteria</taxon>
        <taxon>Chromatiales</taxon>
        <taxon>Ectothiorhodospiraceae</taxon>
        <taxon>Spiribacter</taxon>
    </lineage>
</organism>
<dbReference type="Proteomes" id="UP000316688">
    <property type="component" value="Unassembled WGS sequence"/>
</dbReference>
<name>A0A557RJK1_9GAMM</name>
<protein>
    <submittedName>
        <fullName evidence="4">ROK family protein</fullName>
    </submittedName>
</protein>
<dbReference type="RefSeq" id="WP_144347525.1">
    <property type="nucleotide sequence ID" value="NZ_VMKP01000002.1"/>
</dbReference>
<dbReference type="GO" id="GO:0005524">
    <property type="term" value="F:ATP binding"/>
    <property type="evidence" value="ECO:0007669"/>
    <property type="project" value="InterPro"/>
</dbReference>
<gene>
    <name evidence="4" type="ORF">FPL11_04045</name>
</gene>
<dbReference type="GO" id="GO:0006096">
    <property type="term" value="P:glycolytic process"/>
    <property type="evidence" value="ECO:0007669"/>
    <property type="project" value="InterPro"/>
</dbReference>
<evidence type="ECO:0000313" key="4">
    <source>
        <dbReference type="EMBL" id="TVO65266.1"/>
    </source>
</evidence>
<dbReference type="InterPro" id="IPR003836">
    <property type="entry name" value="Glucokinase"/>
</dbReference>
<dbReference type="GO" id="GO:0005829">
    <property type="term" value="C:cytosol"/>
    <property type="evidence" value="ECO:0007669"/>
    <property type="project" value="TreeGrafter"/>
</dbReference>
<keyword evidence="1" id="KW-0808">Transferase</keyword>
<accession>A0A557RJK1</accession>
<comment type="similarity">
    <text evidence="3">Belongs to the bacterial glucokinase family.</text>
</comment>
<dbReference type="InterPro" id="IPR050201">
    <property type="entry name" value="Bacterial_glucokinase"/>
</dbReference>
<dbReference type="Pfam" id="PF02685">
    <property type="entry name" value="Glucokinase"/>
    <property type="match status" value="1"/>
</dbReference>
<dbReference type="SUPFAM" id="SSF53067">
    <property type="entry name" value="Actin-like ATPase domain"/>
    <property type="match status" value="1"/>
</dbReference>
<dbReference type="Gene3D" id="3.30.420.40">
    <property type="match status" value="1"/>
</dbReference>
<reference evidence="4 5" key="1">
    <citation type="submission" date="2019-07" db="EMBL/GenBank/DDBJ databases">
        <title>Reclasification of Spiribacter aquaticus.</title>
        <authorList>
            <person name="Leon M.J."/>
            <person name="Sanchez-Porro C."/>
            <person name="Ventosa A."/>
        </authorList>
    </citation>
    <scope>NUCLEOTIDE SEQUENCE [LARGE SCALE GENOMIC DNA]</scope>
    <source>
        <strain evidence="4 5">SP30</strain>
    </source>
</reference>